<dbReference type="RefSeq" id="XP_005847761.1">
    <property type="nucleotide sequence ID" value="XM_005847699.1"/>
</dbReference>
<keyword evidence="2" id="KW-1185">Reference proteome</keyword>
<reference evidence="1 2" key="1">
    <citation type="journal article" date="2010" name="Plant Cell">
        <title>The Chlorella variabilis NC64A genome reveals adaptation to photosymbiosis, coevolution with viruses, and cryptic sex.</title>
        <authorList>
            <person name="Blanc G."/>
            <person name="Duncan G."/>
            <person name="Agarkova I."/>
            <person name="Borodovsky M."/>
            <person name="Gurnon J."/>
            <person name="Kuo A."/>
            <person name="Lindquist E."/>
            <person name="Lucas S."/>
            <person name="Pangilinan J."/>
            <person name="Polle J."/>
            <person name="Salamov A."/>
            <person name="Terry A."/>
            <person name="Yamada T."/>
            <person name="Dunigan D.D."/>
            <person name="Grigoriev I.V."/>
            <person name="Claverie J.M."/>
            <person name="Van Etten J.L."/>
        </authorList>
    </citation>
    <scope>NUCLEOTIDE SEQUENCE [LARGE SCALE GENOMIC DNA]</scope>
    <source>
        <strain evidence="1 2">NC64A</strain>
    </source>
</reference>
<proteinExistence type="predicted"/>
<dbReference type="InParanoid" id="E1ZFF1"/>
<dbReference type="GeneID" id="17355067"/>
<dbReference type="Proteomes" id="UP000008141">
    <property type="component" value="Unassembled WGS sequence"/>
</dbReference>
<organism evidence="2">
    <name type="scientific">Chlorella variabilis</name>
    <name type="common">Green alga</name>
    <dbReference type="NCBI Taxonomy" id="554065"/>
    <lineage>
        <taxon>Eukaryota</taxon>
        <taxon>Viridiplantae</taxon>
        <taxon>Chlorophyta</taxon>
        <taxon>core chlorophytes</taxon>
        <taxon>Trebouxiophyceae</taxon>
        <taxon>Chlorellales</taxon>
        <taxon>Chlorellaceae</taxon>
        <taxon>Chlorella clade</taxon>
        <taxon>Chlorella</taxon>
    </lineage>
</organism>
<dbReference type="KEGG" id="cvr:CHLNCDRAFT_133864"/>
<dbReference type="EMBL" id="GL433844">
    <property type="protein sequence ID" value="EFN55659.1"/>
    <property type="molecule type" value="Genomic_DNA"/>
</dbReference>
<name>E1ZFF1_CHLVA</name>
<evidence type="ECO:0000313" key="1">
    <source>
        <dbReference type="EMBL" id="EFN55659.1"/>
    </source>
</evidence>
<gene>
    <name evidence="1" type="ORF">CHLNCDRAFT_133864</name>
</gene>
<sequence>MSGRNDSAQEDAAAQQVKPQLPQALLLPQHGFPGLGGSPFYITPQQGGMPQLVTAGGQPLAPGTADPAYLQSAYLSGGSSGGSGLPGSYTLSLQEQQALASGQLPSLGG</sequence>
<protein>
    <submittedName>
        <fullName evidence="1">Expressed protein</fullName>
    </submittedName>
</protein>
<accession>E1ZFF1</accession>
<evidence type="ECO:0000313" key="2">
    <source>
        <dbReference type="Proteomes" id="UP000008141"/>
    </source>
</evidence>
<dbReference type="AlphaFoldDB" id="E1ZFF1"/>